<accession>A0ABP1ECD8</accession>
<feature type="region of interest" description="Disordered" evidence="1">
    <location>
        <begin position="275"/>
        <end position="357"/>
    </location>
</feature>
<feature type="compositionally biased region" description="Basic and acidic residues" evidence="1">
    <location>
        <begin position="483"/>
        <end position="511"/>
    </location>
</feature>
<feature type="region of interest" description="Disordered" evidence="1">
    <location>
        <begin position="157"/>
        <end position="176"/>
    </location>
</feature>
<feature type="region of interest" description="Disordered" evidence="1">
    <location>
        <begin position="826"/>
        <end position="857"/>
    </location>
</feature>
<feature type="region of interest" description="Disordered" evidence="1">
    <location>
        <begin position="401"/>
        <end position="437"/>
    </location>
</feature>
<feature type="compositionally biased region" description="Basic and acidic residues" evidence="1">
    <location>
        <begin position="617"/>
        <end position="628"/>
    </location>
</feature>
<feature type="compositionally biased region" description="Polar residues" evidence="1">
    <location>
        <begin position="702"/>
        <end position="713"/>
    </location>
</feature>
<protein>
    <submittedName>
        <fullName evidence="2">Uncharacterized protein</fullName>
    </submittedName>
</protein>
<evidence type="ECO:0000313" key="3">
    <source>
        <dbReference type="Proteomes" id="UP001497453"/>
    </source>
</evidence>
<feature type="region of interest" description="Disordered" evidence="1">
    <location>
        <begin position="472"/>
        <end position="630"/>
    </location>
</feature>
<reference evidence="3" key="1">
    <citation type="submission" date="2024-04" db="EMBL/GenBank/DDBJ databases">
        <authorList>
            <person name="Shaw F."/>
            <person name="Minotto A."/>
        </authorList>
    </citation>
    <scope>NUCLEOTIDE SEQUENCE [LARGE SCALE GENOMIC DNA]</scope>
</reference>
<organism evidence="2 3">
    <name type="scientific">Somion occarium</name>
    <dbReference type="NCBI Taxonomy" id="3059160"/>
    <lineage>
        <taxon>Eukaryota</taxon>
        <taxon>Fungi</taxon>
        <taxon>Dikarya</taxon>
        <taxon>Basidiomycota</taxon>
        <taxon>Agaricomycotina</taxon>
        <taxon>Agaricomycetes</taxon>
        <taxon>Polyporales</taxon>
        <taxon>Cerrenaceae</taxon>
        <taxon>Somion</taxon>
    </lineage>
</organism>
<dbReference type="EMBL" id="OZ037952">
    <property type="protein sequence ID" value="CAL1717169.1"/>
    <property type="molecule type" value="Genomic_DNA"/>
</dbReference>
<evidence type="ECO:0000256" key="1">
    <source>
        <dbReference type="SAM" id="MobiDB-lite"/>
    </source>
</evidence>
<feature type="region of interest" description="Disordered" evidence="1">
    <location>
        <begin position="1"/>
        <end position="70"/>
    </location>
</feature>
<feature type="compositionally biased region" description="Polar residues" evidence="1">
    <location>
        <begin position="513"/>
        <end position="523"/>
    </location>
</feature>
<keyword evidence="3" id="KW-1185">Reference proteome</keyword>
<feature type="region of interest" description="Disordered" evidence="1">
    <location>
        <begin position="648"/>
        <end position="746"/>
    </location>
</feature>
<feature type="region of interest" description="Disordered" evidence="1">
    <location>
        <begin position="445"/>
        <end position="464"/>
    </location>
</feature>
<evidence type="ECO:0000313" key="2">
    <source>
        <dbReference type="EMBL" id="CAL1717169.1"/>
    </source>
</evidence>
<feature type="compositionally biased region" description="Low complexity" evidence="1">
    <location>
        <begin position="403"/>
        <end position="414"/>
    </location>
</feature>
<feature type="compositionally biased region" description="Low complexity" evidence="1">
    <location>
        <begin position="20"/>
        <end position="34"/>
    </location>
</feature>
<feature type="compositionally biased region" description="Basic and acidic residues" evidence="1">
    <location>
        <begin position="531"/>
        <end position="549"/>
    </location>
</feature>
<feature type="compositionally biased region" description="Low complexity" evidence="1">
    <location>
        <begin position="315"/>
        <end position="329"/>
    </location>
</feature>
<feature type="compositionally biased region" description="Polar residues" evidence="1">
    <location>
        <begin position="554"/>
        <end position="581"/>
    </location>
</feature>
<proteinExistence type="predicted"/>
<dbReference type="Proteomes" id="UP001497453">
    <property type="component" value="Chromosome 9"/>
</dbReference>
<sequence length="1061" mass="116299">MAYRNMSEDSVTAYDRRPLRSPYSSSRVSNSYEPFENNEENAYQQSYDRGRVSRSPSYSPHGRHSRRTSSAHAWMYSSTRYSPHTIPGQSLLNRIAPSESSLLACISGGMLTPDVEDRRESPKEGEVELGSVEMDEAKAFADNLIRASEQDMLERRVQREKNDPAVPESSNDTQLGVKMDTCADGYASPMTILPTLQKEDSQQSTSASPSAAAAPRPLLSILEEAKHLMAPIILQNARRRDSKADEGLIRRKVEALLTEEHCLEFVRLAKEAQAQMTTREVTPAPELLNGRTSVKRSRDSLTTTDESPMRPLKASRSMSPSSLTTTSPSKHSRRLCDDLPIAPQRRFDDLPASTPKMPRAMLKSLSPAKVPAQRDARTDDLHVPSLTGIHTPPKSAVKVMEIDSTSSNTDNSPPSDFPQEPRPAVEPPSIREESDLEAKLDTEPTELTPQISPDLHPPSQVLDVQELRDFTLPVVEAPQEGAVDDHASDEIETGKVLGDDQQRTPEIDARSPTDFTSSVNAPISMNVDRYQSNRERFNDTEAKPNEDHAVLTSREGSSGSAEDSVQDTQGEAPTHIQTDSVDQAILLERSQLSNDRQLSENAQKLNVDTRCSPSSEGQRESTEEHESELAIVPGTELNVSAVIENAVDSAQDMPVLRSTSGDDNSEDSGMPESNNAERKSGSPSPDAVNRRSEPLGPLAERSTLSEQQASESHVVSMDDSGRTHLKSPPRIPQAGEDSSSDLTKSSGSLISAQHAEILDHNMLLSTAPDISLPIVQTGRDTIAEPTHQSHDEPGVDAETDMQNRSVVQMHQPVGLLTDEARVSRTAGHISPSLESQAESQAMHIDTDRTSLTQPRSDFAPVLPPRCSVPGLWFVIPGKSSADILSFSFPVEDHVATAANRWANRHMSFDASSPHVKAQVSCLSLSKVTEMQHLLDPVTPLQDVLEGLWKIHAEWPQPGHLIIELNSESGDQRIWLPAEFGDGPLDVSAHIRPGLNTARFIQLSDMSDKLFILTASAPSAEETERCTTRSRDIALWNNFVERTMAQTLASGINVVARSIVLV</sequence>
<feature type="compositionally biased region" description="Polar residues" evidence="1">
    <location>
        <begin position="590"/>
        <end position="616"/>
    </location>
</feature>
<name>A0ABP1ECD8_9APHY</name>
<gene>
    <name evidence="2" type="ORF">GFSPODELE1_LOCUS11075</name>
</gene>